<comment type="caution">
    <text evidence="2">The sequence shown here is derived from an EMBL/GenBank/DDBJ whole genome shotgun (WGS) entry which is preliminary data.</text>
</comment>
<sequence length="720" mass="79208">MGLSTATTTTSTTTTTPAARQLDEVEDDRKLGAGMRRQGVEEEKDVEKKEVEGDVLGDWRRRTSRAGPDGLGGDALGKALEEGLSGTAGTHGRVVPAGVDWMSQSPGGTRVRLHRSGSVDIAIEADDFLDESEDARSHFGRSQLDERDAESAIAFMPRSSFSTIGSPGQASWTRAHDTFDRQQHHHRQQHRGQHRMPDLGDSFRSSGLAAPFGSMSSTMFSAAASGISGGAAGSARATRPPSPPRPTTPSYRREEETHSARGGTIVSVPSRSAAVISAMNALQDKIRRLERELDLEQERNLALKSEMEHMRQQKQNKIADLKGQLSTSEQAMNEEQTHRVRLEGELKLEQRECERLRGDHAAAEAKVLELRRQAEQQRDELEEARQLLAESKVEAESKAEMAERRQEELQNLVDAEREARSQVVKDKEETDEFLQSLVQINQELVEKLAKKAEREAKTPAHAASKRPTAAKGPRLATTRRAKQRTEKNKRPGGGPRRGAAASTRGVNSKQSSPAPVLSEGVGVHGLSLDKQLLRANLGKPVPFLLGKNPGPSFSLYGQVQQGISDDQAFGRASSAGSLQADQEYQEEHDRDRDEPKRGAVISVRLESPKGGRQRADSEIGSLVGSLREELEGLQAEYQATLASVSNEDISRGIPTETSESLGDLVERIETKAQQLFLLQQHEQHLAQSRSRSPVRSPKAFKRKVRALRTLHKFRLEENES</sequence>
<proteinExistence type="predicted"/>
<feature type="compositionally biased region" description="Basic and acidic residues" evidence="1">
    <location>
        <begin position="585"/>
        <end position="597"/>
    </location>
</feature>
<dbReference type="PANTHER" id="PTHR19336">
    <property type="entry name" value="UNCHARACTERIZED DUF1167"/>
    <property type="match status" value="1"/>
</dbReference>
<feature type="region of interest" description="Disordered" evidence="1">
    <location>
        <begin position="570"/>
        <end position="597"/>
    </location>
</feature>
<keyword evidence="3" id="KW-1185">Reference proteome</keyword>
<feature type="region of interest" description="Disordered" evidence="1">
    <location>
        <begin position="1"/>
        <end position="73"/>
    </location>
</feature>
<dbReference type="Proteomes" id="UP001642464">
    <property type="component" value="Unassembled WGS sequence"/>
</dbReference>
<organism evidence="2 3">
    <name type="scientific">Durusdinium trenchii</name>
    <dbReference type="NCBI Taxonomy" id="1381693"/>
    <lineage>
        <taxon>Eukaryota</taxon>
        <taxon>Sar</taxon>
        <taxon>Alveolata</taxon>
        <taxon>Dinophyceae</taxon>
        <taxon>Suessiales</taxon>
        <taxon>Symbiodiniaceae</taxon>
        <taxon>Durusdinium</taxon>
    </lineage>
</organism>
<dbReference type="InterPro" id="IPR051756">
    <property type="entry name" value="Centrosomal_MT-associated"/>
</dbReference>
<feature type="compositionally biased region" description="Low complexity" evidence="1">
    <location>
        <begin position="1"/>
        <end position="16"/>
    </location>
</feature>
<reference evidence="2 3" key="1">
    <citation type="submission" date="2024-02" db="EMBL/GenBank/DDBJ databases">
        <authorList>
            <person name="Chen Y."/>
            <person name="Shah S."/>
            <person name="Dougan E. K."/>
            <person name="Thang M."/>
            <person name="Chan C."/>
        </authorList>
    </citation>
    <scope>NUCLEOTIDE SEQUENCE [LARGE SCALE GENOMIC DNA]</scope>
</reference>
<evidence type="ECO:0000313" key="3">
    <source>
        <dbReference type="Proteomes" id="UP001642464"/>
    </source>
</evidence>
<name>A0ABP0IZ06_9DINO</name>
<feature type="region of interest" description="Disordered" evidence="1">
    <location>
        <begin position="179"/>
        <end position="203"/>
    </location>
</feature>
<protein>
    <submittedName>
        <fullName evidence="2">Reticulocyte-binding protein 2 homolog a</fullName>
    </submittedName>
</protein>
<dbReference type="PANTHER" id="PTHR19336:SF9">
    <property type="entry name" value="SPINDLE POLE BODY PROTEIN PPC89"/>
    <property type="match status" value="1"/>
</dbReference>
<accession>A0ABP0IZ06</accession>
<dbReference type="EMBL" id="CAXAMM010005457">
    <property type="protein sequence ID" value="CAK9007332.1"/>
    <property type="molecule type" value="Genomic_DNA"/>
</dbReference>
<feature type="compositionally biased region" description="Polar residues" evidence="1">
    <location>
        <begin position="504"/>
        <end position="513"/>
    </location>
</feature>
<feature type="compositionally biased region" description="Basic residues" evidence="1">
    <location>
        <begin position="183"/>
        <end position="194"/>
    </location>
</feature>
<evidence type="ECO:0000313" key="2">
    <source>
        <dbReference type="EMBL" id="CAK9007332.1"/>
    </source>
</evidence>
<gene>
    <name evidence="2" type="ORF">SCF082_LOCUS9412</name>
</gene>
<feature type="region of interest" description="Disordered" evidence="1">
    <location>
        <begin position="451"/>
        <end position="518"/>
    </location>
</feature>
<evidence type="ECO:0000256" key="1">
    <source>
        <dbReference type="SAM" id="MobiDB-lite"/>
    </source>
</evidence>
<feature type="compositionally biased region" description="Basic and acidic residues" evidence="1">
    <location>
        <begin position="38"/>
        <end position="61"/>
    </location>
</feature>
<feature type="region of interest" description="Disordered" evidence="1">
    <location>
        <begin position="226"/>
        <end position="266"/>
    </location>
</feature>
<feature type="region of interest" description="Disordered" evidence="1">
    <location>
        <begin position="393"/>
        <end position="413"/>
    </location>
</feature>
<feature type="compositionally biased region" description="Basic and acidic residues" evidence="1">
    <location>
        <begin position="21"/>
        <end position="31"/>
    </location>
</feature>